<dbReference type="eggNOG" id="COG3173">
    <property type="taxonomic scope" value="Bacteria"/>
</dbReference>
<dbReference type="EMBL" id="CP000885">
    <property type="protein sequence ID" value="ABX41625.1"/>
    <property type="molecule type" value="Genomic_DNA"/>
</dbReference>
<dbReference type="RefSeq" id="WP_012199279.1">
    <property type="nucleotide sequence ID" value="NC_010001.1"/>
</dbReference>
<organism evidence="2 3">
    <name type="scientific">Lachnoclostridium phytofermentans (strain ATCC 700394 / DSM 18823 / ISDg)</name>
    <name type="common">Clostridium phytofermentans</name>
    <dbReference type="NCBI Taxonomy" id="357809"/>
    <lineage>
        <taxon>Bacteria</taxon>
        <taxon>Bacillati</taxon>
        <taxon>Bacillota</taxon>
        <taxon>Clostridia</taxon>
        <taxon>Lachnospirales</taxon>
        <taxon>Lachnospiraceae</taxon>
    </lineage>
</organism>
<dbReference type="InterPro" id="IPR011009">
    <property type="entry name" value="Kinase-like_dom_sf"/>
</dbReference>
<dbReference type="Proteomes" id="UP000000370">
    <property type="component" value="Chromosome"/>
</dbReference>
<name>A9KNM4_LACP7</name>
<evidence type="ECO:0000259" key="1">
    <source>
        <dbReference type="Pfam" id="PF01636"/>
    </source>
</evidence>
<protein>
    <recommendedName>
        <fullName evidence="1">Aminoglycoside phosphotransferase domain-containing protein</fullName>
    </recommendedName>
</protein>
<reference evidence="3" key="1">
    <citation type="submission" date="2007-11" db="EMBL/GenBank/DDBJ databases">
        <title>Complete genome sequence of Clostridium phytofermentans ISDg.</title>
        <authorList>
            <person name="Leschine S.B."/>
            <person name="Warnick T.A."/>
            <person name="Blanchard J.L."/>
            <person name="Schnell D.J."/>
            <person name="Petit E.L."/>
            <person name="LaTouf W.G."/>
            <person name="Copeland A."/>
            <person name="Lucas S."/>
            <person name="Lapidus A."/>
            <person name="Barry K."/>
            <person name="Glavina del Rio T."/>
            <person name="Dalin E."/>
            <person name="Tice H."/>
            <person name="Pitluck S."/>
            <person name="Kiss H."/>
            <person name="Brettin T."/>
            <person name="Bruce D."/>
            <person name="Detter J.C."/>
            <person name="Han C."/>
            <person name="Kuske C."/>
            <person name="Schmutz J."/>
            <person name="Larimer F."/>
            <person name="Land M."/>
            <person name="Hauser L."/>
            <person name="Kyrpides N."/>
            <person name="Kim E.A."/>
            <person name="Richardson P."/>
        </authorList>
    </citation>
    <scope>NUCLEOTIDE SEQUENCE [LARGE SCALE GENOMIC DNA]</scope>
    <source>
        <strain evidence="3">ATCC 700394 / DSM 18823 / ISDg</strain>
    </source>
</reference>
<dbReference type="HOGENOM" id="CLU_083624_1_0_9"/>
<dbReference type="STRING" id="357809.Cphy_1247"/>
<dbReference type="InterPro" id="IPR002575">
    <property type="entry name" value="Aminoglycoside_PTrfase"/>
</dbReference>
<dbReference type="OrthoDB" id="9800774at2"/>
<dbReference type="KEGG" id="cpy:Cphy_1247"/>
<sequence>MEDMLGKLVGSGGTSNVYEWGNNEVIKIYKPRIEENTINNEMYIGQFLNKFSLNIPKCIGSIDYNGKKALIYERIYGNVMAEPLLKGVYDIELANKFAQMHYDIHKKTIEELPSQNEFLKKRILELKDTLGEKATLSLLNLLDDIPNDFKLCHGDYQPLNIIGEANEYIVIDWNGACIGNPILDVAWSYMTLNSPVVEYLLGDLVSDLFSKFAKDYLSYYCKLSGIKQVSVLKCLPIVATRRLYDNNMNDNENSRIEREWLFSFIRKI</sequence>
<proteinExistence type="predicted"/>
<dbReference type="SUPFAM" id="SSF56112">
    <property type="entry name" value="Protein kinase-like (PK-like)"/>
    <property type="match status" value="1"/>
</dbReference>
<evidence type="ECO:0000313" key="3">
    <source>
        <dbReference type="Proteomes" id="UP000000370"/>
    </source>
</evidence>
<dbReference type="Gene3D" id="3.90.1200.10">
    <property type="match status" value="1"/>
</dbReference>
<evidence type="ECO:0000313" key="2">
    <source>
        <dbReference type="EMBL" id="ABX41625.1"/>
    </source>
</evidence>
<keyword evidence="3" id="KW-1185">Reference proteome</keyword>
<accession>A9KNM4</accession>
<dbReference type="AlphaFoldDB" id="A9KNM4"/>
<feature type="domain" description="Aminoglycoside phosphotransferase" evidence="1">
    <location>
        <begin position="11"/>
        <end position="197"/>
    </location>
</feature>
<dbReference type="Pfam" id="PF01636">
    <property type="entry name" value="APH"/>
    <property type="match status" value="1"/>
</dbReference>
<gene>
    <name evidence="2" type="ordered locus">Cphy_1247</name>
</gene>